<dbReference type="SUPFAM" id="SSF49354">
    <property type="entry name" value="PapD-like"/>
    <property type="match status" value="1"/>
</dbReference>
<evidence type="ECO:0000313" key="4">
    <source>
        <dbReference type="Proteomes" id="UP000218427"/>
    </source>
</evidence>
<name>A0ABX4HZE9_9GAMM</name>
<dbReference type="Pfam" id="PF00345">
    <property type="entry name" value="PapD_N"/>
    <property type="match status" value="1"/>
</dbReference>
<evidence type="ECO:0000259" key="2">
    <source>
        <dbReference type="Pfam" id="PF00345"/>
    </source>
</evidence>
<dbReference type="Proteomes" id="UP000218427">
    <property type="component" value="Unassembled WGS sequence"/>
</dbReference>
<dbReference type="RefSeq" id="WP_082679524.1">
    <property type="nucleotide sequence ID" value="NZ_LRFG02000003.1"/>
</dbReference>
<sequence length="235" mass="25646">MTISARLLPVSLLILFAGISHAVAQSVTPTRLEIDIEQSPRAVLTLSSTKAVDVALELNVMEYRHMPEKAHERAEIPLTVSPPQILLQPGETRQVLVSWKGRQKPPESVSYYLRVDELPLAVGRRENEAEIRLLMSLRLPVHIDTGGDTAMDFHPPQVDGSASLELVNTGPKYALLSNYAITVGSADGPVVFDGLQIARLLNRDAILPGQTVSIPLRLIGLEDASIQGARLVKKE</sequence>
<accession>A0ABX4HZE9</accession>
<dbReference type="Gene3D" id="2.60.40.10">
    <property type="entry name" value="Immunoglobulins"/>
    <property type="match status" value="1"/>
</dbReference>
<feature type="chain" id="PRO_5046522602" evidence="1">
    <location>
        <begin position="23"/>
        <end position="235"/>
    </location>
</feature>
<dbReference type="PANTHER" id="PTHR30251">
    <property type="entry name" value="PILUS ASSEMBLY CHAPERONE"/>
    <property type="match status" value="1"/>
</dbReference>
<dbReference type="InterPro" id="IPR016147">
    <property type="entry name" value="Pili_assmbl_chaperone_N"/>
</dbReference>
<evidence type="ECO:0000256" key="1">
    <source>
        <dbReference type="SAM" id="SignalP"/>
    </source>
</evidence>
<reference evidence="3" key="1">
    <citation type="submission" date="2017-08" db="EMBL/GenBank/DDBJ databases">
        <title>Microbulbifer marisrubri sp. nov., a halophilic alphaproteobacterium isolated from marine sediment of the Yellow Sea, China.</title>
        <authorList>
            <person name="Zhang G."/>
            <person name="Xiong Q."/>
        </authorList>
    </citation>
    <scope>NUCLEOTIDE SEQUENCE [LARGE SCALE GENOMIC DNA]</scope>
    <source>
        <strain evidence="3">WRN-8</strain>
    </source>
</reference>
<keyword evidence="4" id="KW-1185">Reference proteome</keyword>
<organism evidence="3 4">
    <name type="scientific">Microbulbifer flavimaris</name>
    <dbReference type="NCBI Taxonomy" id="1781068"/>
    <lineage>
        <taxon>Bacteria</taxon>
        <taxon>Pseudomonadati</taxon>
        <taxon>Pseudomonadota</taxon>
        <taxon>Gammaproteobacteria</taxon>
        <taxon>Cellvibrionales</taxon>
        <taxon>Microbulbiferaceae</taxon>
        <taxon>Microbulbifer</taxon>
    </lineage>
</organism>
<dbReference type="InterPro" id="IPR013783">
    <property type="entry name" value="Ig-like_fold"/>
</dbReference>
<dbReference type="InterPro" id="IPR050643">
    <property type="entry name" value="Periplasmic_pilus_chap"/>
</dbReference>
<dbReference type="InterPro" id="IPR008962">
    <property type="entry name" value="PapD-like_sf"/>
</dbReference>
<feature type="domain" description="Pili assembly chaperone N-terminal" evidence="2">
    <location>
        <begin position="27"/>
        <end position="141"/>
    </location>
</feature>
<dbReference type="PANTHER" id="PTHR30251:SF4">
    <property type="entry name" value="SLR1668 PROTEIN"/>
    <property type="match status" value="1"/>
</dbReference>
<evidence type="ECO:0000313" key="3">
    <source>
        <dbReference type="EMBL" id="PCO05035.1"/>
    </source>
</evidence>
<dbReference type="EMBL" id="LRFG02000003">
    <property type="protein sequence ID" value="PCO05035.1"/>
    <property type="molecule type" value="Genomic_DNA"/>
</dbReference>
<feature type="signal peptide" evidence="1">
    <location>
        <begin position="1"/>
        <end position="22"/>
    </location>
</feature>
<keyword evidence="1" id="KW-0732">Signal</keyword>
<gene>
    <name evidence="3" type="ORF">AWR36_009885</name>
</gene>
<proteinExistence type="predicted"/>
<comment type="caution">
    <text evidence="3">The sequence shown here is derived from an EMBL/GenBank/DDBJ whole genome shotgun (WGS) entry which is preliminary data.</text>
</comment>
<protein>
    <submittedName>
        <fullName evidence="3">Molecular chaperone</fullName>
    </submittedName>
</protein>